<proteinExistence type="predicted"/>
<feature type="transmembrane region" description="Helical" evidence="1">
    <location>
        <begin position="104"/>
        <end position="126"/>
    </location>
</feature>
<accession>A0A850QY77</accession>
<organism evidence="2 3">
    <name type="scientific">Bombilactobacillus apium</name>
    <dbReference type="NCBI Taxonomy" id="2675299"/>
    <lineage>
        <taxon>Bacteria</taxon>
        <taxon>Bacillati</taxon>
        <taxon>Bacillota</taxon>
        <taxon>Bacilli</taxon>
        <taxon>Lactobacillales</taxon>
        <taxon>Lactobacillaceae</taxon>
        <taxon>Bombilactobacillus</taxon>
    </lineage>
</organism>
<reference evidence="2 3" key="1">
    <citation type="submission" date="2020-06" db="EMBL/GenBank/DDBJ databases">
        <authorList>
            <person name="Kang J."/>
        </authorList>
    </citation>
    <scope>NUCLEOTIDE SEQUENCE [LARGE SCALE GENOMIC DNA]</scope>
    <source>
        <strain evidence="2 3">DCY120</strain>
    </source>
</reference>
<name>A0A850QY77_9LACO</name>
<evidence type="ECO:0000313" key="2">
    <source>
        <dbReference type="EMBL" id="NVY96784.1"/>
    </source>
</evidence>
<comment type="caution">
    <text evidence="2">The sequence shown here is derived from an EMBL/GenBank/DDBJ whole genome shotgun (WGS) entry which is preliminary data.</text>
</comment>
<keyword evidence="1" id="KW-1133">Transmembrane helix</keyword>
<feature type="transmembrane region" description="Helical" evidence="1">
    <location>
        <begin position="221"/>
        <end position="240"/>
    </location>
</feature>
<keyword evidence="1" id="KW-0812">Transmembrane</keyword>
<feature type="transmembrane region" description="Helical" evidence="1">
    <location>
        <begin position="132"/>
        <end position="153"/>
    </location>
</feature>
<dbReference type="AlphaFoldDB" id="A0A850QY77"/>
<evidence type="ECO:0000313" key="3">
    <source>
        <dbReference type="Proteomes" id="UP000563523"/>
    </source>
</evidence>
<feature type="transmembrane region" description="Helical" evidence="1">
    <location>
        <begin position="165"/>
        <end position="184"/>
    </location>
</feature>
<keyword evidence="1" id="KW-0472">Membrane</keyword>
<feature type="transmembrane region" description="Helical" evidence="1">
    <location>
        <begin position="20"/>
        <end position="41"/>
    </location>
</feature>
<sequence length="250" mass="29156">MKKYFTQVKIYTKYFFKVAYDNKFVFVYSALFPIIMLIIQSKQLMFQQISIVDFNRYVLPWISWLIFSNVIFSVMDIAVLREQGYFKQYYSLVSNQSVFIMSKLIVNFMVLLVIMFFTGIVCTLLFKMNFFVIFFKLLELIVITYIPLVNICLPLISIPMRQKTIPILANVVMIALLVVSSALINQYDIALSNVLMNLFNPVFFTTDTFGFLTNIVPIRNFLQTYVVVLLLTGIVGVISYQKMLIIPVER</sequence>
<dbReference type="RefSeq" id="WP_176942943.1">
    <property type="nucleotide sequence ID" value="NZ_JABZEC010000005.1"/>
</dbReference>
<dbReference type="EMBL" id="JABZEC010000005">
    <property type="protein sequence ID" value="NVY96784.1"/>
    <property type="molecule type" value="Genomic_DNA"/>
</dbReference>
<evidence type="ECO:0000256" key="1">
    <source>
        <dbReference type="SAM" id="Phobius"/>
    </source>
</evidence>
<protein>
    <submittedName>
        <fullName evidence="2">Uncharacterized protein</fullName>
    </submittedName>
</protein>
<feature type="transmembrane region" description="Helical" evidence="1">
    <location>
        <begin position="61"/>
        <end position="80"/>
    </location>
</feature>
<gene>
    <name evidence="2" type="ORF">HU830_06400</name>
</gene>
<dbReference type="Proteomes" id="UP000563523">
    <property type="component" value="Unassembled WGS sequence"/>
</dbReference>
<keyword evidence="3" id="KW-1185">Reference proteome</keyword>